<dbReference type="STRING" id="1075402.AN216_17390"/>
<sequence length="61" mass="6699">MPRDIAKAARVVSRAATRHALCYDARRSGPWPCHLGHLVAWCGGQATVLSDQVSDLTRRRG</sequence>
<protein>
    <submittedName>
        <fullName evidence="1">Uncharacterized protein</fullName>
    </submittedName>
</protein>
<reference evidence="1 2" key="1">
    <citation type="journal article" date="2016" name="Front. Microbiol.">
        <title>Comparative Genomics Analysis of Streptomyces Species Reveals Their Adaptation to the Marine Environment and Their Diversity at the Genomic Level.</title>
        <authorList>
            <person name="Tian X."/>
            <person name="Zhang Z."/>
            <person name="Yang T."/>
            <person name="Chen M."/>
            <person name="Li J."/>
            <person name="Chen F."/>
            <person name="Yang J."/>
            <person name="Li W."/>
            <person name="Zhang B."/>
            <person name="Zhang Z."/>
            <person name="Wu J."/>
            <person name="Zhang C."/>
            <person name="Long L."/>
            <person name="Xiao J."/>
        </authorList>
    </citation>
    <scope>NUCLEOTIDE SEQUENCE [LARGE SCALE GENOMIC DNA]</scope>
    <source>
        <strain evidence="1 2">SCSIO 02100</strain>
    </source>
</reference>
<dbReference type="AlphaFoldDB" id="A0A1E7JZD3"/>
<comment type="caution">
    <text evidence="1">The sequence shown here is derived from an EMBL/GenBank/DDBJ whole genome shotgun (WGS) entry which is preliminary data.</text>
</comment>
<accession>A0A1E7JZD3</accession>
<evidence type="ECO:0000313" key="1">
    <source>
        <dbReference type="EMBL" id="OEU97031.1"/>
    </source>
</evidence>
<gene>
    <name evidence="1" type="ORF">AN216_17390</name>
</gene>
<dbReference type="EMBL" id="LJGU01000132">
    <property type="protein sequence ID" value="OEU97031.1"/>
    <property type="molecule type" value="Genomic_DNA"/>
</dbReference>
<organism evidence="1 2">
    <name type="scientific">Streptomyces oceani</name>
    <dbReference type="NCBI Taxonomy" id="1075402"/>
    <lineage>
        <taxon>Bacteria</taxon>
        <taxon>Bacillati</taxon>
        <taxon>Actinomycetota</taxon>
        <taxon>Actinomycetes</taxon>
        <taxon>Kitasatosporales</taxon>
        <taxon>Streptomycetaceae</taxon>
        <taxon>Streptomyces</taxon>
    </lineage>
</organism>
<keyword evidence="2" id="KW-1185">Reference proteome</keyword>
<dbReference type="Proteomes" id="UP000176101">
    <property type="component" value="Unassembled WGS sequence"/>
</dbReference>
<evidence type="ECO:0000313" key="2">
    <source>
        <dbReference type="Proteomes" id="UP000176101"/>
    </source>
</evidence>
<name>A0A1E7JZD3_9ACTN</name>
<proteinExistence type="predicted"/>